<evidence type="ECO:0000256" key="2">
    <source>
        <dbReference type="ARBA" id="ARBA00004664"/>
    </source>
</evidence>
<dbReference type="SUPFAM" id="SSF51366">
    <property type="entry name" value="Ribulose-phoshate binding barrel"/>
    <property type="match status" value="1"/>
</dbReference>
<comment type="pathway">
    <text evidence="2 9">Amino-acid biosynthesis; L-tryptophan biosynthesis; L-tryptophan from chorismate: step 3/5.</text>
</comment>
<keyword evidence="7 9" id="KW-0057">Aromatic amino acid biosynthesis</keyword>
<keyword evidence="12" id="KW-1185">Reference proteome</keyword>
<evidence type="ECO:0000259" key="10">
    <source>
        <dbReference type="Pfam" id="PF00697"/>
    </source>
</evidence>
<name>A0ABP7MN40_9GAMM</name>
<keyword evidence="6 9" id="KW-0822">Tryptophan biosynthesis</keyword>
<evidence type="ECO:0000256" key="4">
    <source>
        <dbReference type="ARBA" id="ARBA00022272"/>
    </source>
</evidence>
<dbReference type="CDD" id="cd00405">
    <property type="entry name" value="PRAI"/>
    <property type="match status" value="1"/>
</dbReference>
<evidence type="ECO:0000256" key="1">
    <source>
        <dbReference type="ARBA" id="ARBA00001164"/>
    </source>
</evidence>
<dbReference type="PANTHER" id="PTHR42894">
    <property type="entry name" value="N-(5'-PHOSPHORIBOSYL)ANTHRANILATE ISOMERASE"/>
    <property type="match status" value="1"/>
</dbReference>
<dbReference type="NCBIfam" id="NF002296">
    <property type="entry name" value="PRK01222.1-2"/>
    <property type="match status" value="1"/>
</dbReference>
<dbReference type="EMBL" id="BAAAZU010000012">
    <property type="protein sequence ID" value="GAA3926758.1"/>
    <property type="molecule type" value="Genomic_DNA"/>
</dbReference>
<dbReference type="InterPro" id="IPR013785">
    <property type="entry name" value="Aldolase_TIM"/>
</dbReference>
<dbReference type="Gene3D" id="3.20.20.70">
    <property type="entry name" value="Aldolase class I"/>
    <property type="match status" value="1"/>
</dbReference>
<dbReference type="GO" id="GO:0016853">
    <property type="term" value="F:isomerase activity"/>
    <property type="evidence" value="ECO:0007669"/>
    <property type="project" value="UniProtKB-KW"/>
</dbReference>
<dbReference type="InterPro" id="IPR011060">
    <property type="entry name" value="RibuloseP-bd_barrel"/>
</dbReference>
<dbReference type="RefSeq" id="WP_344759965.1">
    <property type="nucleotide sequence ID" value="NZ_BAAAZU010000012.1"/>
</dbReference>
<keyword evidence="8 9" id="KW-0413">Isomerase</keyword>
<evidence type="ECO:0000256" key="5">
    <source>
        <dbReference type="ARBA" id="ARBA00022605"/>
    </source>
</evidence>
<organism evidence="11 12">
    <name type="scientific">Luteimonas lutimaris</name>
    <dbReference type="NCBI Taxonomy" id="698645"/>
    <lineage>
        <taxon>Bacteria</taxon>
        <taxon>Pseudomonadati</taxon>
        <taxon>Pseudomonadota</taxon>
        <taxon>Gammaproteobacteria</taxon>
        <taxon>Lysobacterales</taxon>
        <taxon>Lysobacteraceae</taxon>
        <taxon>Luteimonas</taxon>
    </lineage>
</organism>
<proteinExistence type="inferred from homology"/>
<comment type="caution">
    <text evidence="11">The sequence shown here is derived from an EMBL/GenBank/DDBJ whole genome shotgun (WGS) entry which is preliminary data.</text>
</comment>
<evidence type="ECO:0000256" key="3">
    <source>
        <dbReference type="ARBA" id="ARBA00012572"/>
    </source>
</evidence>
<evidence type="ECO:0000313" key="12">
    <source>
        <dbReference type="Proteomes" id="UP001501727"/>
    </source>
</evidence>
<dbReference type="Proteomes" id="UP001501727">
    <property type="component" value="Unassembled WGS sequence"/>
</dbReference>
<feature type="domain" description="N-(5'phosphoribosyl) anthranilate isomerase (PRAI)" evidence="10">
    <location>
        <begin position="11"/>
        <end position="208"/>
    </location>
</feature>
<evidence type="ECO:0000256" key="7">
    <source>
        <dbReference type="ARBA" id="ARBA00023141"/>
    </source>
</evidence>
<gene>
    <name evidence="9" type="primary">trpF</name>
    <name evidence="11" type="ORF">GCM10022229_21140</name>
</gene>
<dbReference type="NCBIfam" id="NF002298">
    <property type="entry name" value="PRK01222.1-4"/>
    <property type="match status" value="1"/>
</dbReference>
<comment type="catalytic activity">
    <reaction evidence="1 9">
        <text>N-(5-phospho-beta-D-ribosyl)anthranilate = 1-(2-carboxyphenylamino)-1-deoxy-D-ribulose 5-phosphate</text>
        <dbReference type="Rhea" id="RHEA:21540"/>
        <dbReference type="ChEBI" id="CHEBI:18277"/>
        <dbReference type="ChEBI" id="CHEBI:58613"/>
        <dbReference type="EC" id="5.3.1.24"/>
    </reaction>
</comment>
<dbReference type="InterPro" id="IPR044643">
    <property type="entry name" value="TrpF_fam"/>
</dbReference>
<dbReference type="Pfam" id="PF00697">
    <property type="entry name" value="PRAI"/>
    <property type="match status" value="1"/>
</dbReference>
<dbReference type="PANTHER" id="PTHR42894:SF1">
    <property type="entry name" value="N-(5'-PHOSPHORIBOSYL)ANTHRANILATE ISOMERASE"/>
    <property type="match status" value="1"/>
</dbReference>
<dbReference type="HAMAP" id="MF_00135">
    <property type="entry name" value="PRAI"/>
    <property type="match status" value="1"/>
</dbReference>
<reference evidence="12" key="1">
    <citation type="journal article" date="2019" name="Int. J. Syst. Evol. Microbiol.">
        <title>The Global Catalogue of Microorganisms (GCM) 10K type strain sequencing project: providing services to taxonomists for standard genome sequencing and annotation.</title>
        <authorList>
            <consortium name="The Broad Institute Genomics Platform"/>
            <consortium name="The Broad Institute Genome Sequencing Center for Infectious Disease"/>
            <person name="Wu L."/>
            <person name="Ma J."/>
        </authorList>
    </citation>
    <scope>NUCLEOTIDE SEQUENCE [LARGE SCALE GENOMIC DNA]</scope>
    <source>
        <strain evidence="12">JCM 16916</strain>
    </source>
</reference>
<dbReference type="InterPro" id="IPR001240">
    <property type="entry name" value="PRAI_dom"/>
</dbReference>
<keyword evidence="5 9" id="KW-0028">Amino-acid biosynthesis</keyword>
<sequence length="238" mass="25352">MSRTLFRTRIKFCGMTRAGDVRLASELGADAVGFIFADGSPRRIHAREARALRGALAPLVDAVAVFRNNAADEVRDVVRQVHPTLLQFHGDEEDAFCRGFGVPYVKAIGMGDPLVEDAVALQVRYRGAAAFLFDSHGGDTDGGSGQAFDWSRIPTGLVKPVILAGGIGSGNVFDAILRTLPWGVDVSSGIEASPGIKDGDRMREFVEQVRRADCHVEPDIDAGSDLAARANGISGTSK</sequence>
<evidence type="ECO:0000313" key="11">
    <source>
        <dbReference type="EMBL" id="GAA3926758.1"/>
    </source>
</evidence>
<accession>A0ABP7MN40</accession>
<dbReference type="EC" id="5.3.1.24" evidence="3 9"/>
<protein>
    <recommendedName>
        <fullName evidence="4 9">N-(5'-phosphoribosyl)anthranilate isomerase</fullName>
        <shortName evidence="9">PRAI</shortName>
        <ecNumber evidence="3 9">5.3.1.24</ecNumber>
    </recommendedName>
</protein>
<comment type="similarity">
    <text evidence="9">Belongs to the TrpF family.</text>
</comment>
<evidence type="ECO:0000256" key="6">
    <source>
        <dbReference type="ARBA" id="ARBA00022822"/>
    </source>
</evidence>
<evidence type="ECO:0000256" key="8">
    <source>
        <dbReference type="ARBA" id="ARBA00023235"/>
    </source>
</evidence>
<evidence type="ECO:0000256" key="9">
    <source>
        <dbReference type="HAMAP-Rule" id="MF_00135"/>
    </source>
</evidence>